<keyword evidence="1" id="KW-0812">Transmembrane</keyword>
<feature type="transmembrane region" description="Helical" evidence="1">
    <location>
        <begin position="86"/>
        <end position="107"/>
    </location>
</feature>
<dbReference type="EMBL" id="BTSY01000004">
    <property type="protein sequence ID" value="GMT22781.1"/>
    <property type="molecule type" value="Genomic_DNA"/>
</dbReference>
<evidence type="ECO:0000313" key="3">
    <source>
        <dbReference type="Proteomes" id="UP001432322"/>
    </source>
</evidence>
<dbReference type="PANTHER" id="PTHR45830:SF15">
    <property type="entry name" value="SERPENTINE RECEPTOR, CLASS I"/>
    <property type="match status" value="1"/>
</dbReference>
<accession>A0AAV5VTJ0</accession>
<feature type="transmembrane region" description="Helical" evidence="1">
    <location>
        <begin position="42"/>
        <end position="66"/>
    </location>
</feature>
<keyword evidence="1" id="KW-0472">Membrane</keyword>
<evidence type="ECO:0008006" key="4">
    <source>
        <dbReference type="Google" id="ProtNLM"/>
    </source>
</evidence>
<keyword evidence="1" id="KW-1133">Transmembrane helix</keyword>
<gene>
    <name evidence="2" type="ORF">PFISCL1PPCAC_14078</name>
</gene>
<comment type="caution">
    <text evidence="2">The sequence shown here is derived from an EMBL/GenBank/DDBJ whole genome shotgun (WGS) entry which is preliminary data.</text>
</comment>
<sequence length="127" mass="14453">LSDHQLRIICLVITCISLPLNTFCLYLIIAARKIYAPDIFKVTILLQILYMIENVYFTVMFLPFYYGSYGGGYCIGFVCNTKLIPHYALSVIMMSNLSGLFIVLLFFRHQHLMSSPSKLLLGNLASK</sequence>
<dbReference type="Pfam" id="PF10327">
    <property type="entry name" value="7TM_GPCR_Sri"/>
    <property type="match status" value="1"/>
</dbReference>
<feature type="transmembrane region" description="Helical" evidence="1">
    <location>
        <begin position="6"/>
        <end position="30"/>
    </location>
</feature>
<organism evidence="2 3">
    <name type="scientific">Pristionchus fissidentatus</name>
    <dbReference type="NCBI Taxonomy" id="1538716"/>
    <lineage>
        <taxon>Eukaryota</taxon>
        <taxon>Metazoa</taxon>
        <taxon>Ecdysozoa</taxon>
        <taxon>Nematoda</taxon>
        <taxon>Chromadorea</taxon>
        <taxon>Rhabditida</taxon>
        <taxon>Rhabditina</taxon>
        <taxon>Diplogasteromorpha</taxon>
        <taxon>Diplogasteroidea</taxon>
        <taxon>Neodiplogasteridae</taxon>
        <taxon>Pristionchus</taxon>
    </lineage>
</organism>
<dbReference type="Proteomes" id="UP001432322">
    <property type="component" value="Unassembled WGS sequence"/>
</dbReference>
<evidence type="ECO:0000313" key="2">
    <source>
        <dbReference type="EMBL" id="GMT22781.1"/>
    </source>
</evidence>
<dbReference type="InterPro" id="IPR019429">
    <property type="entry name" value="7TM_GPCR_serpentine_rcpt_Sri"/>
</dbReference>
<feature type="non-terminal residue" evidence="2">
    <location>
        <position position="1"/>
    </location>
</feature>
<protein>
    <recommendedName>
        <fullName evidence="4">G protein-coupled receptor</fullName>
    </recommendedName>
</protein>
<dbReference type="PANTHER" id="PTHR45830">
    <property type="entry name" value="SERPENTINE RECEPTOR, CLASS I"/>
    <property type="match status" value="1"/>
</dbReference>
<evidence type="ECO:0000256" key="1">
    <source>
        <dbReference type="SAM" id="Phobius"/>
    </source>
</evidence>
<reference evidence="2" key="1">
    <citation type="submission" date="2023-10" db="EMBL/GenBank/DDBJ databases">
        <title>Genome assembly of Pristionchus species.</title>
        <authorList>
            <person name="Yoshida K."/>
            <person name="Sommer R.J."/>
        </authorList>
    </citation>
    <scope>NUCLEOTIDE SEQUENCE</scope>
    <source>
        <strain evidence="2">RS5133</strain>
    </source>
</reference>
<feature type="non-terminal residue" evidence="2">
    <location>
        <position position="127"/>
    </location>
</feature>
<name>A0AAV5VTJ0_9BILA</name>
<dbReference type="AlphaFoldDB" id="A0AAV5VTJ0"/>
<keyword evidence="3" id="KW-1185">Reference proteome</keyword>
<proteinExistence type="predicted"/>